<gene>
    <name evidence="2" type="ORF">CKO13_07230</name>
</gene>
<feature type="chain" id="PRO_5045641244" description="DUF3108 domain-containing protein" evidence="1">
    <location>
        <begin position="26"/>
        <end position="272"/>
    </location>
</feature>
<evidence type="ECO:0008006" key="4">
    <source>
        <dbReference type="Google" id="ProtNLM"/>
    </source>
</evidence>
<feature type="signal peptide" evidence="1">
    <location>
        <begin position="1"/>
        <end position="25"/>
    </location>
</feature>
<evidence type="ECO:0000313" key="2">
    <source>
        <dbReference type="EMBL" id="MBK1726812.1"/>
    </source>
</evidence>
<protein>
    <recommendedName>
        <fullName evidence="4">DUF3108 domain-containing protein</fullName>
    </recommendedName>
</protein>
<sequence length="272" mass="30749">MCALRAHPAATAAAALAAALLPALAAPPAPAAELPEAGSARYWIQEGGARRGYEILRWEYPEDGTFRLVRIRQERQRPIAGDYQGVRRIRRIREISEGTLEGDRAQPQTYERRTATVFPSADDYDPETAFEGVEEEVQLRVRFTEDEAALEQGEVAAPPSALDPVSHRWQVMQQALEGERFERISHQVVNRQGEVEEIAFRIEGRRTVHTPAGTFRAVRLRRHQPERQRSVRWYMAEGWAGLPVRTVTVRSAAHAERTRLQRIEAQAQAEEG</sequence>
<dbReference type="Proteomes" id="UP000738126">
    <property type="component" value="Unassembled WGS sequence"/>
</dbReference>
<accession>A0ABS1E6I3</accession>
<keyword evidence="1" id="KW-0732">Signal</keyword>
<proteinExistence type="predicted"/>
<dbReference type="RefSeq" id="WP_200258796.1">
    <property type="nucleotide sequence ID" value="NZ_NRSH01000070.1"/>
</dbReference>
<evidence type="ECO:0000256" key="1">
    <source>
        <dbReference type="SAM" id="SignalP"/>
    </source>
</evidence>
<name>A0ABS1E6I3_9GAMM</name>
<reference evidence="2 3" key="1">
    <citation type="journal article" date="2020" name="Microorganisms">
        <title>Osmotic Adaptation and Compatible Solute Biosynthesis of Phototrophic Bacteria as Revealed from Genome Analyses.</title>
        <authorList>
            <person name="Imhoff J.F."/>
            <person name="Rahn T."/>
            <person name="Kunzel S."/>
            <person name="Keller A."/>
            <person name="Neulinger S.C."/>
        </authorList>
    </citation>
    <scope>NUCLEOTIDE SEQUENCE [LARGE SCALE GENOMIC DNA]</scope>
    <source>
        <strain evidence="2 3">DSM 15116</strain>
    </source>
</reference>
<comment type="caution">
    <text evidence="2">The sequence shown here is derived from an EMBL/GenBank/DDBJ whole genome shotgun (WGS) entry which is preliminary data.</text>
</comment>
<evidence type="ECO:0000313" key="3">
    <source>
        <dbReference type="Proteomes" id="UP000738126"/>
    </source>
</evidence>
<dbReference type="EMBL" id="NRSH01000070">
    <property type="protein sequence ID" value="MBK1726812.1"/>
    <property type="molecule type" value="Genomic_DNA"/>
</dbReference>
<keyword evidence="3" id="KW-1185">Reference proteome</keyword>
<organism evidence="2 3">
    <name type="scientific">Halorhodospira neutriphila</name>
    <dbReference type="NCBI Taxonomy" id="168379"/>
    <lineage>
        <taxon>Bacteria</taxon>
        <taxon>Pseudomonadati</taxon>
        <taxon>Pseudomonadota</taxon>
        <taxon>Gammaproteobacteria</taxon>
        <taxon>Chromatiales</taxon>
        <taxon>Ectothiorhodospiraceae</taxon>
        <taxon>Halorhodospira</taxon>
    </lineage>
</organism>